<feature type="region of interest" description="Disordered" evidence="1">
    <location>
        <begin position="1"/>
        <end position="21"/>
    </location>
</feature>
<proteinExistence type="predicted"/>
<gene>
    <name evidence="2" type="ORF">G3M58_76595</name>
</gene>
<accession>A0A6G3XPR2</accession>
<reference evidence="2" key="1">
    <citation type="submission" date="2020-01" db="EMBL/GenBank/DDBJ databases">
        <title>Insect and environment-associated Actinomycetes.</title>
        <authorList>
            <person name="Currrie C."/>
            <person name="Chevrette M."/>
            <person name="Carlson C."/>
            <person name="Stubbendieck R."/>
            <person name="Wendt-Pienkowski E."/>
        </authorList>
    </citation>
    <scope>NUCLEOTIDE SEQUENCE</scope>
    <source>
        <strain evidence="2">SID7499</strain>
    </source>
</reference>
<dbReference type="EMBL" id="JAAGMN010008165">
    <property type="protein sequence ID" value="NEE19776.1"/>
    <property type="molecule type" value="Genomic_DNA"/>
</dbReference>
<protein>
    <submittedName>
        <fullName evidence="2">Pyridoxal phosphate-dependent aminotransferase</fullName>
    </submittedName>
</protein>
<comment type="caution">
    <text evidence="2">The sequence shown here is derived from an EMBL/GenBank/DDBJ whole genome shotgun (WGS) entry which is preliminary data.</text>
</comment>
<name>A0A6G3XPR2_9ACTN</name>
<evidence type="ECO:0000256" key="1">
    <source>
        <dbReference type="SAM" id="MobiDB-lite"/>
    </source>
</evidence>
<organism evidence="2">
    <name type="scientific">Streptomyces sp. SID7499</name>
    <dbReference type="NCBI Taxonomy" id="2706086"/>
    <lineage>
        <taxon>Bacteria</taxon>
        <taxon>Bacillati</taxon>
        <taxon>Actinomycetota</taxon>
        <taxon>Actinomycetes</taxon>
        <taxon>Kitasatosporales</taxon>
        <taxon>Streptomycetaceae</taxon>
        <taxon>Streptomyces</taxon>
    </lineage>
</organism>
<keyword evidence="2" id="KW-0808">Transferase</keyword>
<sequence>MRRTAPEGHGPVRFGPPLPEDGLPVLPELSAVLAAAASRGAHEPV</sequence>
<feature type="non-terminal residue" evidence="2">
    <location>
        <position position="45"/>
    </location>
</feature>
<dbReference type="GO" id="GO:0008483">
    <property type="term" value="F:transaminase activity"/>
    <property type="evidence" value="ECO:0007669"/>
    <property type="project" value="UniProtKB-KW"/>
</dbReference>
<keyword evidence="2" id="KW-0032">Aminotransferase</keyword>
<evidence type="ECO:0000313" key="2">
    <source>
        <dbReference type="EMBL" id="NEE19776.1"/>
    </source>
</evidence>
<dbReference type="AlphaFoldDB" id="A0A6G3XPR2"/>